<dbReference type="KEGG" id="eus:EUTSA_v10015258mg"/>
<evidence type="ECO:0000313" key="1">
    <source>
        <dbReference type="EMBL" id="ESQ40235.1"/>
    </source>
</evidence>
<sequence length="235" mass="26206">MDSVPELKLIPLICQLISFRENTRDSGGSESKIISLMVKVISVVSSMDSEPEPESTKLMTLVTQAISVFNSMDLDSQPEPLSRLITMFTKKLSMDSDSDDSELLSLYYETFKLDPRPELISIIPQIVSLFTTTTDSELTPLVAETWRLKSPESEFISLLSQMISQYTSVGQLASEENSLEMFPMVILQLTLTSQITSFMCSLDLDSQPKPQTKVISLLTQTISVANSISESEPEW</sequence>
<protein>
    <submittedName>
        <fullName evidence="1">Uncharacterized protein</fullName>
    </submittedName>
</protein>
<feature type="non-terminal residue" evidence="1">
    <location>
        <position position="235"/>
    </location>
</feature>
<evidence type="ECO:0000313" key="2">
    <source>
        <dbReference type="Proteomes" id="UP000030689"/>
    </source>
</evidence>
<proteinExistence type="predicted"/>
<dbReference type="AlphaFoldDB" id="V4KQN1"/>
<name>V4KQN1_EUTSA</name>
<reference evidence="1 2" key="1">
    <citation type="journal article" date="2013" name="Front. Plant Sci.">
        <title>The Reference Genome of the Halophytic Plant Eutrema salsugineum.</title>
        <authorList>
            <person name="Yang R."/>
            <person name="Jarvis D.E."/>
            <person name="Chen H."/>
            <person name="Beilstein M.A."/>
            <person name="Grimwood J."/>
            <person name="Jenkins J."/>
            <person name="Shu S."/>
            <person name="Prochnik S."/>
            <person name="Xin M."/>
            <person name="Ma C."/>
            <person name="Schmutz J."/>
            <person name="Wing R.A."/>
            <person name="Mitchell-Olds T."/>
            <person name="Schumaker K.S."/>
            <person name="Wang X."/>
        </authorList>
    </citation>
    <scope>NUCLEOTIDE SEQUENCE [LARGE SCALE GENOMIC DNA]</scope>
</reference>
<dbReference type="OMA" id="SCTIIQI"/>
<dbReference type="EMBL" id="KI517464">
    <property type="protein sequence ID" value="ESQ40235.1"/>
    <property type="molecule type" value="Genomic_DNA"/>
</dbReference>
<dbReference type="OrthoDB" id="1748194at2759"/>
<gene>
    <name evidence="1" type="ORF">EUTSA_v10015258mg</name>
</gene>
<dbReference type="Gramene" id="ESQ40235">
    <property type="protein sequence ID" value="ESQ40235"/>
    <property type="gene ID" value="EUTSA_v10015258mg"/>
</dbReference>
<organism evidence="1 2">
    <name type="scientific">Eutrema salsugineum</name>
    <name type="common">Saltwater cress</name>
    <name type="synonym">Sisymbrium salsugineum</name>
    <dbReference type="NCBI Taxonomy" id="72664"/>
    <lineage>
        <taxon>Eukaryota</taxon>
        <taxon>Viridiplantae</taxon>
        <taxon>Streptophyta</taxon>
        <taxon>Embryophyta</taxon>
        <taxon>Tracheophyta</taxon>
        <taxon>Spermatophyta</taxon>
        <taxon>Magnoliopsida</taxon>
        <taxon>eudicotyledons</taxon>
        <taxon>Gunneridae</taxon>
        <taxon>Pentapetalae</taxon>
        <taxon>rosids</taxon>
        <taxon>malvids</taxon>
        <taxon>Brassicales</taxon>
        <taxon>Brassicaceae</taxon>
        <taxon>Eutremeae</taxon>
        <taxon>Eutrema</taxon>
    </lineage>
</organism>
<accession>V4KQN1</accession>
<dbReference type="Proteomes" id="UP000030689">
    <property type="component" value="Unassembled WGS sequence"/>
</dbReference>
<keyword evidence="2" id="KW-1185">Reference proteome</keyword>